<dbReference type="EMBL" id="APAU02000008">
    <property type="protein sequence ID" value="EUB63185.1"/>
    <property type="molecule type" value="Genomic_DNA"/>
</dbReference>
<dbReference type="GO" id="GO:0007165">
    <property type="term" value="P:signal transduction"/>
    <property type="evidence" value="ECO:0007669"/>
    <property type="project" value="InterPro"/>
</dbReference>
<feature type="domain" description="PDEase" evidence="9">
    <location>
        <begin position="436"/>
        <end position="777"/>
    </location>
</feature>
<keyword evidence="3" id="KW-0114">cAMP</keyword>
<dbReference type="Gene3D" id="1.10.1300.10">
    <property type="entry name" value="3'5'-cyclic nucleotide phosphodiesterase, catalytic domain"/>
    <property type="match status" value="1"/>
</dbReference>
<dbReference type="GO" id="GO:0004114">
    <property type="term" value="F:3',5'-cyclic-nucleotide phosphodiesterase activity"/>
    <property type="evidence" value="ECO:0007669"/>
    <property type="project" value="InterPro"/>
</dbReference>
<sequence>MPNLCGCTGDSSVGRLHWPWRKNVSPSTASSVRRSTALGESVDDTDIAKSPTLAKPEVDDSISPRNSNPHEVTKTSRPPVTFELDSISRSGQDNSSEKDRYFEMRNHSLDMEVGSILPQNAEMTNTANRTFPTFFNSKSSRASGRLYPNHNAVLLRRGSLLVRSGRPLPVSILINQQSLDGSKITSPGVTSGGLPSPGVGEGHGTKERFLDESYIVTPFAQILAGLRSVQTNITWLTSQHSVKPDSEGDVFLKSGETDLPSPVSGEDYDMLAEATKKELEWCLQQLENIQTKRPVSDMATTKFKRLLSQKLGSFGSTDKTRNQISEYISKTFMEEYSEQDDNENEEAESSSNAIATGSEALGNSRTDVTGFSLESSADGADLRISKRFSKSEHSEASAIATALDTTAPSITTDSNLEDVNTTSDEKNLDNLPYLGIKTPNDEAIQKELETSLDSWSLNMFHIDTLSEHHSLTVVAYRIFSKRGLFHTFNIDPATFVTYILRLEAAYHSTNPYHNHIHGADVLQTVHVLLQAETLDHVFSDIEILSSLFASAIHDVHHPGVTNQFLINTGHKLALLYNDASVLENHHLSVAFKLLTEPACNIFANLAPKQRQLLRRLVIELVLATDMSKHMNLLAELRTMVETKELTGTGYLSLDDHNDRSLASFFQMIDFRAVLQCMLHCADLSSPTKPFAIYKQWTFGVMEEFFKQGDKEKELGIEVSAMCDRDSVVVDKAQIGFIDFVIHPLWDTWCDLIHPAGEHILEALDANRDIILNQSPFKEFEVQAKRQAEQAK</sequence>
<evidence type="ECO:0000313" key="11">
    <source>
        <dbReference type="Proteomes" id="UP000019149"/>
    </source>
</evidence>
<comment type="cofactor">
    <cofactor evidence="7">
        <name>a divalent metal cation</name>
        <dbReference type="ChEBI" id="CHEBI:60240"/>
    </cofactor>
    <text evidence="7">Binds 2 divalent metal cations per subunit. Site 1 may preferentially bind zinc ions, while site 2 has a preference for magnesium and/or manganese ions.</text>
</comment>
<evidence type="ECO:0000256" key="8">
    <source>
        <dbReference type="SAM" id="MobiDB-lite"/>
    </source>
</evidence>
<accession>W6UNI1</accession>
<dbReference type="OMA" id="PACNIFA"/>
<reference evidence="10 11" key="1">
    <citation type="journal article" date="2013" name="Nat. Genet.">
        <title>The genome of the hydatid tapeworm Echinococcus granulosus.</title>
        <authorList>
            <person name="Zheng H."/>
            <person name="Zhang W."/>
            <person name="Zhang L."/>
            <person name="Zhang Z."/>
            <person name="Li J."/>
            <person name="Lu G."/>
            <person name="Zhu Y."/>
            <person name="Wang Y."/>
            <person name="Huang Y."/>
            <person name="Liu J."/>
            <person name="Kang H."/>
            <person name="Chen J."/>
            <person name="Wang L."/>
            <person name="Chen A."/>
            <person name="Yu S."/>
            <person name="Gao Z."/>
            <person name="Jin L."/>
            <person name="Gu W."/>
            <person name="Wang Z."/>
            <person name="Zhao L."/>
            <person name="Shi B."/>
            <person name="Wen H."/>
            <person name="Lin R."/>
            <person name="Jones M.K."/>
            <person name="Brejova B."/>
            <person name="Vinar T."/>
            <person name="Zhao G."/>
            <person name="McManus D.P."/>
            <person name="Chen Z."/>
            <person name="Zhou Y."/>
            <person name="Wang S."/>
        </authorList>
    </citation>
    <scope>NUCLEOTIDE SEQUENCE [LARGE SCALE GENOMIC DNA]</scope>
</reference>
<feature type="region of interest" description="Disordered" evidence="8">
    <location>
        <begin position="183"/>
        <end position="205"/>
    </location>
</feature>
<feature type="active site" description="Proton donor" evidence="4">
    <location>
        <position position="513"/>
    </location>
</feature>
<evidence type="ECO:0000256" key="5">
    <source>
        <dbReference type="PIRSR" id="PIRSR623088-2"/>
    </source>
</evidence>
<dbReference type="RefSeq" id="XP_024354381.1">
    <property type="nucleotide sequence ID" value="XM_024491238.1"/>
</dbReference>
<protein>
    <recommendedName>
        <fullName evidence="7">Phosphodiesterase</fullName>
        <ecNumber evidence="7">3.1.4.-</ecNumber>
    </recommendedName>
</protein>
<dbReference type="InterPro" id="IPR036971">
    <property type="entry name" value="PDEase_catalytic_dom_sf"/>
</dbReference>
<dbReference type="SUPFAM" id="SSF109604">
    <property type="entry name" value="HD-domain/PDEase-like"/>
    <property type="match status" value="1"/>
</dbReference>
<gene>
    <name evidence="10" type="ORF">EGR_01989</name>
</gene>
<dbReference type="PANTHER" id="PTHR11347">
    <property type="entry name" value="CYCLIC NUCLEOTIDE PHOSPHODIESTERASE"/>
    <property type="match status" value="1"/>
</dbReference>
<feature type="compositionally biased region" description="Polar residues" evidence="8">
    <location>
        <begin position="24"/>
        <end position="34"/>
    </location>
</feature>
<organism evidence="10 11">
    <name type="scientific">Echinococcus granulosus</name>
    <name type="common">Hydatid tapeworm</name>
    <dbReference type="NCBI Taxonomy" id="6210"/>
    <lineage>
        <taxon>Eukaryota</taxon>
        <taxon>Metazoa</taxon>
        <taxon>Spiralia</taxon>
        <taxon>Lophotrochozoa</taxon>
        <taxon>Platyhelminthes</taxon>
        <taxon>Cestoda</taxon>
        <taxon>Eucestoda</taxon>
        <taxon>Cyclophyllidea</taxon>
        <taxon>Taeniidae</taxon>
        <taxon>Echinococcus</taxon>
        <taxon>Echinococcus granulosus group</taxon>
    </lineage>
</organism>
<keyword evidence="11" id="KW-1185">Reference proteome</keyword>
<comment type="caution">
    <text evidence="10">The sequence shown here is derived from an EMBL/GenBank/DDBJ whole genome shotgun (WGS) entry which is preliminary data.</text>
</comment>
<dbReference type="Proteomes" id="UP000019149">
    <property type="component" value="Unassembled WGS sequence"/>
</dbReference>
<dbReference type="FunFam" id="1.10.1300.10:FF:000023">
    <property type="entry name" value="Phosphodiesterase"/>
    <property type="match status" value="1"/>
</dbReference>
<dbReference type="STRING" id="6210.W6UNI1"/>
<feature type="binding site" evidence="5">
    <location>
        <position position="554"/>
    </location>
    <ligand>
        <name>AMP</name>
        <dbReference type="ChEBI" id="CHEBI:456215"/>
    </ligand>
</feature>
<dbReference type="InterPro" id="IPR023088">
    <property type="entry name" value="PDEase"/>
</dbReference>
<evidence type="ECO:0000256" key="3">
    <source>
        <dbReference type="ARBA" id="ARBA00023149"/>
    </source>
</evidence>
<evidence type="ECO:0000256" key="4">
    <source>
        <dbReference type="PIRSR" id="PIRSR623088-1"/>
    </source>
</evidence>
<dbReference type="AlphaFoldDB" id="W6UNI1"/>
<keyword evidence="2 7" id="KW-0378">Hydrolase</keyword>
<evidence type="ECO:0000259" key="9">
    <source>
        <dbReference type="PROSITE" id="PS51845"/>
    </source>
</evidence>
<dbReference type="InterPro" id="IPR040844">
    <property type="entry name" value="PDE4_UCR"/>
</dbReference>
<feature type="region of interest" description="Disordered" evidence="8">
    <location>
        <begin position="21"/>
        <end position="98"/>
    </location>
</feature>
<dbReference type="PROSITE" id="PS51845">
    <property type="entry name" value="PDEASE_I_2"/>
    <property type="match status" value="1"/>
</dbReference>
<proteinExistence type="inferred from homology"/>
<dbReference type="InterPro" id="IPR023174">
    <property type="entry name" value="PDEase_CS"/>
</dbReference>
<dbReference type="OrthoDB" id="189220at2759"/>
<dbReference type="CTD" id="36337704"/>
<dbReference type="Pfam" id="PF18100">
    <property type="entry name" value="PDE4_UCR"/>
    <property type="match status" value="1"/>
</dbReference>
<feature type="binding site" evidence="5">
    <location>
        <position position="733"/>
    </location>
    <ligand>
        <name>AMP</name>
        <dbReference type="ChEBI" id="CHEBI:456215"/>
    </ligand>
</feature>
<evidence type="ECO:0000256" key="1">
    <source>
        <dbReference type="ARBA" id="ARBA00022723"/>
    </source>
</evidence>
<dbReference type="Pfam" id="PF00233">
    <property type="entry name" value="PDEase_I"/>
    <property type="match status" value="1"/>
</dbReference>
<evidence type="ECO:0000313" key="10">
    <source>
        <dbReference type="EMBL" id="EUB63185.1"/>
    </source>
</evidence>
<evidence type="ECO:0000256" key="7">
    <source>
        <dbReference type="RuleBase" id="RU363067"/>
    </source>
</evidence>
<feature type="binding site" evidence="6">
    <location>
        <position position="553"/>
    </location>
    <ligand>
        <name>Zn(2+)</name>
        <dbReference type="ChEBI" id="CHEBI:29105"/>
        <label>1</label>
    </ligand>
</feature>
<dbReference type="EC" id="3.1.4.-" evidence="7"/>
<dbReference type="GO" id="GO:0046872">
    <property type="term" value="F:metal ion binding"/>
    <property type="evidence" value="ECO:0007669"/>
    <property type="project" value="UniProtKB-KW"/>
</dbReference>
<keyword evidence="1 6" id="KW-0479">Metal-binding</keyword>
<feature type="binding site" evidence="6">
    <location>
        <position position="554"/>
    </location>
    <ligand>
        <name>Zn(2+)</name>
        <dbReference type="ChEBI" id="CHEBI:29105"/>
        <label>1</label>
    </ligand>
</feature>
<feature type="binding site" evidence="5">
    <location>
        <begin position="513"/>
        <end position="517"/>
    </location>
    <ligand>
        <name>AMP</name>
        <dbReference type="ChEBI" id="CHEBI:456215"/>
    </ligand>
</feature>
<evidence type="ECO:0000256" key="6">
    <source>
        <dbReference type="PIRSR" id="PIRSR623088-3"/>
    </source>
</evidence>
<dbReference type="KEGG" id="egl:EGR_01989"/>
<dbReference type="PRINTS" id="PR00387">
    <property type="entry name" value="PDIESTERASE1"/>
</dbReference>
<dbReference type="InterPro" id="IPR002073">
    <property type="entry name" value="PDEase_catalytic_dom"/>
</dbReference>
<name>W6UNI1_ECHGR</name>
<feature type="binding site" evidence="6">
    <location>
        <position position="682"/>
    </location>
    <ligand>
        <name>Zn(2+)</name>
        <dbReference type="ChEBI" id="CHEBI:29105"/>
        <label>1</label>
    </ligand>
</feature>
<dbReference type="PROSITE" id="PS00126">
    <property type="entry name" value="PDEASE_I_1"/>
    <property type="match status" value="1"/>
</dbReference>
<dbReference type="GeneID" id="36337704"/>
<feature type="compositionally biased region" description="Polar residues" evidence="8">
    <location>
        <begin position="63"/>
        <end position="78"/>
    </location>
</feature>
<feature type="binding site" evidence="5">
    <location>
        <position position="682"/>
    </location>
    <ligand>
        <name>AMP</name>
        <dbReference type="ChEBI" id="CHEBI:456215"/>
    </ligand>
</feature>
<evidence type="ECO:0000256" key="2">
    <source>
        <dbReference type="ARBA" id="ARBA00022801"/>
    </source>
</evidence>
<feature type="binding site" evidence="6">
    <location>
        <position position="554"/>
    </location>
    <ligand>
        <name>Zn(2+)</name>
        <dbReference type="ChEBI" id="CHEBI:29105"/>
        <label>2</label>
    </ligand>
</feature>
<feature type="binding site" evidence="6">
    <location>
        <position position="517"/>
    </location>
    <ligand>
        <name>Zn(2+)</name>
        <dbReference type="ChEBI" id="CHEBI:29105"/>
        <label>1</label>
    </ligand>
</feature>
<comment type="similarity">
    <text evidence="7">Belongs to the cyclic nucleotide phosphodiesterase family.</text>
</comment>